<dbReference type="Pfam" id="PF01266">
    <property type="entry name" value="DAO"/>
    <property type="match status" value="1"/>
</dbReference>
<name>A0A2T5H5J1_9RHOB</name>
<dbReference type="AlphaFoldDB" id="A0A2T5H5J1"/>
<evidence type="ECO:0000313" key="3">
    <source>
        <dbReference type="EMBL" id="PTQ66817.1"/>
    </source>
</evidence>
<organism evidence="3 4">
    <name type="scientific">Celeribacter persicus</name>
    <dbReference type="NCBI Taxonomy" id="1651082"/>
    <lineage>
        <taxon>Bacteria</taxon>
        <taxon>Pseudomonadati</taxon>
        <taxon>Pseudomonadota</taxon>
        <taxon>Alphaproteobacteria</taxon>
        <taxon>Rhodobacterales</taxon>
        <taxon>Roseobacteraceae</taxon>
        <taxon>Celeribacter</taxon>
    </lineage>
</organism>
<dbReference type="RefSeq" id="WP_107817899.1">
    <property type="nucleotide sequence ID" value="NZ_QAOH01000022.1"/>
</dbReference>
<dbReference type="SUPFAM" id="SSF51905">
    <property type="entry name" value="FAD/NAD(P)-binding domain"/>
    <property type="match status" value="1"/>
</dbReference>
<dbReference type="GO" id="GO:0016491">
    <property type="term" value="F:oxidoreductase activity"/>
    <property type="evidence" value="ECO:0007669"/>
    <property type="project" value="UniProtKB-KW"/>
</dbReference>
<feature type="domain" description="FAD dependent oxidoreductase" evidence="2">
    <location>
        <begin position="9"/>
        <end position="403"/>
    </location>
</feature>
<keyword evidence="1" id="KW-0560">Oxidoreductase</keyword>
<dbReference type="EMBL" id="QAOH01000022">
    <property type="protein sequence ID" value="PTQ66817.1"/>
    <property type="molecule type" value="Genomic_DNA"/>
</dbReference>
<protein>
    <submittedName>
        <fullName evidence="3">D-amino-acid dehydrogenase</fullName>
    </submittedName>
</protein>
<dbReference type="PANTHER" id="PTHR13847">
    <property type="entry name" value="SARCOSINE DEHYDROGENASE-RELATED"/>
    <property type="match status" value="1"/>
</dbReference>
<dbReference type="InterPro" id="IPR006076">
    <property type="entry name" value="FAD-dep_OxRdtase"/>
</dbReference>
<dbReference type="OrthoDB" id="9805337at2"/>
<dbReference type="Gene3D" id="3.30.9.10">
    <property type="entry name" value="D-Amino Acid Oxidase, subunit A, domain 2"/>
    <property type="match status" value="1"/>
</dbReference>
<gene>
    <name evidence="3" type="ORF">C8N42_1225</name>
</gene>
<dbReference type="Gene3D" id="3.50.50.60">
    <property type="entry name" value="FAD/NAD(P)-binding domain"/>
    <property type="match status" value="2"/>
</dbReference>
<dbReference type="SUPFAM" id="SSF54373">
    <property type="entry name" value="FAD-linked reductases, C-terminal domain"/>
    <property type="match status" value="1"/>
</dbReference>
<comment type="caution">
    <text evidence="3">The sequence shown here is derived from an EMBL/GenBank/DDBJ whole genome shotgun (WGS) entry which is preliminary data.</text>
</comment>
<evidence type="ECO:0000313" key="4">
    <source>
        <dbReference type="Proteomes" id="UP000244077"/>
    </source>
</evidence>
<evidence type="ECO:0000256" key="1">
    <source>
        <dbReference type="ARBA" id="ARBA00023002"/>
    </source>
</evidence>
<keyword evidence="4" id="KW-1185">Reference proteome</keyword>
<sequence>MINLHAKQIAVIGAGIIGLCVAERLLSEGHSVCLIDPGVPGGAQAASYGNGAFISPASVVPMTGPGLWRQVPKMLLDPTGALSVRLRDLPRLLPWLLAFLCAGNRPEKVSCIAHELNILLRDAPLRHADLAARAGLPELIRQTGLLYAFQDRAAWLVERQSWDLRADCGVVMQECDSARLRDLAPDLAPEYRFGLLIGEGAYCVDPGGYVAGLAHDLTRAGAQIRRDRVLGLDLTAGRLRGLRCEGGDVPCTDVVIAAGIASAPFARQAGDRVPLAAERGYHVEIANAPINLDVPVMPQDGKMANVTTRGGLRAAGQVEIASPDAPPNWARADVLLAHLERSYPALRGQAHDLRRWMGCRPSLPDGKPVIGRATGSPNVFYAFGHGHIGLASAPATAEIVADLIEGRRPRRDALPFSPARFRSPRGPT</sequence>
<reference evidence="3 4" key="1">
    <citation type="submission" date="2018-04" db="EMBL/GenBank/DDBJ databases">
        <title>Genomic Encyclopedia of Archaeal and Bacterial Type Strains, Phase II (KMG-II): from individual species to whole genera.</title>
        <authorList>
            <person name="Goeker M."/>
        </authorList>
    </citation>
    <scope>NUCLEOTIDE SEQUENCE [LARGE SCALE GENOMIC DNA]</scope>
    <source>
        <strain evidence="3 4">DSM 100434</strain>
    </source>
</reference>
<dbReference type="InterPro" id="IPR036188">
    <property type="entry name" value="FAD/NAD-bd_sf"/>
</dbReference>
<dbReference type="Proteomes" id="UP000244077">
    <property type="component" value="Unassembled WGS sequence"/>
</dbReference>
<evidence type="ECO:0000259" key="2">
    <source>
        <dbReference type="Pfam" id="PF01266"/>
    </source>
</evidence>
<proteinExistence type="predicted"/>
<accession>A0A2T5H5J1</accession>
<dbReference type="PANTHER" id="PTHR13847:SF289">
    <property type="entry name" value="GLYCINE OXIDASE"/>
    <property type="match status" value="1"/>
</dbReference>
<dbReference type="GO" id="GO:0005737">
    <property type="term" value="C:cytoplasm"/>
    <property type="evidence" value="ECO:0007669"/>
    <property type="project" value="TreeGrafter"/>
</dbReference>